<proteinExistence type="predicted"/>
<evidence type="ECO:0000313" key="2">
    <source>
        <dbReference type="Proteomes" id="UP000015729"/>
    </source>
</evidence>
<gene>
    <name evidence="1" type="ORF">A244_07593</name>
</gene>
<sequence>MSLRSRLSTVLAYSRASSHKACASPLQSAPYQLRQTSCGSELAHEGGGSNALFSRAAFHQLIDRYISEIAPKHKGTYSEIKRLEALKRHPLVTRIVATLTSSYLARYFDERLKICKGSTVKRELALFQCVIEVARRDWGIHLAENPVRMVSRPS</sequence>
<dbReference type="PATRIC" id="fig|1194404.4.peg.1585"/>
<dbReference type="GO" id="GO:0003677">
    <property type="term" value="F:DNA binding"/>
    <property type="evidence" value="ECO:0007669"/>
    <property type="project" value="InterPro"/>
</dbReference>
<dbReference type="EMBL" id="AOKG01000479">
    <property type="protein sequence ID" value="EPN60449.1"/>
    <property type="molecule type" value="Genomic_DNA"/>
</dbReference>
<dbReference type="Proteomes" id="UP000015729">
    <property type="component" value="Unassembled WGS sequence"/>
</dbReference>
<reference evidence="1 2" key="1">
    <citation type="journal article" date="2013" name="PLoS Pathog.">
        <title>Genomic analysis of the Kiwifruit pathogen Pseudomonas syringae pv. actinidiae provides insight into the origins of an emergent plant disease.</title>
        <authorList>
            <person name="McCann H.C."/>
            <person name="Rikkerink E.H."/>
            <person name="Bertels F."/>
            <person name="Fiers M."/>
            <person name="Lu A."/>
            <person name="Rees-George J."/>
            <person name="Andersen M.T."/>
            <person name="Gleave A.P."/>
            <person name="Haubold B."/>
            <person name="Wohlers M.W."/>
            <person name="Guttman D.S."/>
            <person name="Wang P.W."/>
            <person name="Straub C."/>
            <person name="Vanneste J.L."/>
            <person name="Rainey P.B."/>
            <person name="Templeton M.D."/>
        </authorList>
    </citation>
    <scope>NUCLEOTIDE SEQUENCE [LARGE SCALE GENOMIC DNA]</scope>
    <source>
        <strain evidence="1 2">ICMP 18807</strain>
    </source>
</reference>
<dbReference type="SUPFAM" id="SSF56349">
    <property type="entry name" value="DNA breaking-rejoining enzymes"/>
    <property type="match status" value="1"/>
</dbReference>
<evidence type="ECO:0000313" key="1">
    <source>
        <dbReference type="EMBL" id="EPN60449.1"/>
    </source>
</evidence>
<name>S6W9H5_PSESF</name>
<dbReference type="InterPro" id="IPR011010">
    <property type="entry name" value="DNA_brk_join_enz"/>
</dbReference>
<protein>
    <submittedName>
        <fullName evidence="1">Shufflon-specific recombinase</fullName>
    </submittedName>
</protein>
<comment type="caution">
    <text evidence="1">The sequence shown here is derived from an EMBL/GenBank/DDBJ whole genome shotgun (WGS) entry which is preliminary data.</text>
</comment>
<dbReference type="AlphaFoldDB" id="S6W9H5"/>
<organism evidence="1 2">
    <name type="scientific">Pseudomonas syringae pv. actinidiae ICMP 18807</name>
    <dbReference type="NCBI Taxonomy" id="1194404"/>
    <lineage>
        <taxon>Bacteria</taxon>
        <taxon>Pseudomonadati</taxon>
        <taxon>Pseudomonadota</taxon>
        <taxon>Gammaproteobacteria</taxon>
        <taxon>Pseudomonadales</taxon>
        <taxon>Pseudomonadaceae</taxon>
        <taxon>Pseudomonas</taxon>
        <taxon>Pseudomonas syringae</taxon>
    </lineage>
</organism>
<accession>S6W9H5</accession>